<feature type="domain" description="Resolvase/invertase-type recombinase catalytic" evidence="6">
    <location>
        <begin position="6"/>
        <end position="164"/>
    </location>
</feature>
<dbReference type="PROSITE" id="PS00397">
    <property type="entry name" value="RECOMBINASES_1"/>
    <property type="match status" value="1"/>
</dbReference>
<dbReference type="InterPro" id="IPR006119">
    <property type="entry name" value="Resolv_N"/>
</dbReference>
<dbReference type="Pfam" id="PF00239">
    <property type="entry name" value="Resolvase"/>
    <property type="match status" value="1"/>
</dbReference>
<evidence type="ECO:0000259" key="6">
    <source>
        <dbReference type="PROSITE" id="PS51736"/>
    </source>
</evidence>
<evidence type="ECO:0000256" key="1">
    <source>
        <dbReference type="ARBA" id="ARBA00022908"/>
    </source>
</evidence>
<name>L7Z837_CITFR</name>
<dbReference type="FunFam" id="3.40.50.1390:FF:000010">
    <property type="entry name" value="Recombinase resolvase family"/>
    <property type="match status" value="1"/>
</dbReference>
<evidence type="ECO:0000256" key="2">
    <source>
        <dbReference type="ARBA" id="ARBA00023125"/>
    </source>
</evidence>
<keyword evidence="2" id="KW-0238">DNA-binding</keyword>
<keyword evidence="7" id="KW-0614">Plasmid</keyword>
<feature type="active site" description="O-(5'-phospho-DNA)-serine intermediate" evidence="4 5">
    <location>
        <position position="14"/>
    </location>
</feature>
<dbReference type="Gene3D" id="3.40.50.1390">
    <property type="entry name" value="Resolvase, N-terminal catalytic domain"/>
    <property type="match status" value="1"/>
</dbReference>
<dbReference type="InterPro" id="IPR050639">
    <property type="entry name" value="SSR_resolvase"/>
</dbReference>
<dbReference type="EMBL" id="JQ996150">
    <property type="protein sequence ID" value="AGE11224.1"/>
    <property type="molecule type" value="Genomic_DNA"/>
</dbReference>
<evidence type="ECO:0000313" key="7">
    <source>
        <dbReference type="EMBL" id="AGE11224.1"/>
    </source>
</evidence>
<sequence length="214" mass="25071">MGEKMFIRAYLRASSEDQYADRAKNMLNDFVEERGGRIANYYREHISGTKLERPELSRLLSDSQQGDILLVEQIDRLTRLNNTDWLKLKKQIEQHELRIVSLDIPTSWQALNNQDPTQNDPITQAVLSAINTMLIDLMAAMSHKDWISRRERQKQGIERAQTLGKYKGKQADKERHEKVIYYRKTKGLSIRETAEATGYSRSQVCRIQLRYQQK</sequence>
<keyword evidence="3" id="KW-0233">DNA recombination</keyword>
<dbReference type="CDD" id="cd03767">
    <property type="entry name" value="SR_Res_par"/>
    <property type="match status" value="1"/>
</dbReference>
<dbReference type="PANTHER" id="PTHR30461:SF25">
    <property type="entry name" value="RESOLVASE-RELATED"/>
    <property type="match status" value="1"/>
</dbReference>
<dbReference type="GO" id="GO:0015074">
    <property type="term" value="P:DNA integration"/>
    <property type="evidence" value="ECO:0007669"/>
    <property type="project" value="UniProtKB-KW"/>
</dbReference>
<geneLocation type="plasmid" evidence="7">
    <name>pT-OXA-181</name>
</geneLocation>
<dbReference type="InterPro" id="IPR036162">
    <property type="entry name" value="Resolvase-like_N_sf"/>
</dbReference>
<dbReference type="GO" id="GO:0000150">
    <property type="term" value="F:DNA strand exchange activity"/>
    <property type="evidence" value="ECO:0007669"/>
    <property type="project" value="InterPro"/>
</dbReference>
<protein>
    <submittedName>
        <fullName evidence="7">Putative resolvase</fullName>
    </submittedName>
</protein>
<dbReference type="InterPro" id="IPR006118">
    <property type="entry name" value="Recombinase_CS"/>
</dbReference>
<dbReference type="SMART" id="SM00857">
    <property type="entry name" value="Resolvase"/>
    <property type="match status" value="1"/>
</dbReference>
<dbReference type="PANTHER" id="PTHR30461">
    <property type="entry name" value="DNA-INVERTASE FROM LAMBDOID PROPHAGE"/>
    <property type="match status" value="1"/>
</dbReference>
<evidence type="ECO:0000256" key="5">
    <source>
        <dbReference type="PROSITE-ProRule" id="PRU10137"/>
    </source>
</evidence>
<reference evidence="7" key="1">
    <citation type="journal article" date="2013" name="Antimicrob. Agents Chemother.">
        <title>Complete Sequence of the IncT-Type Plasmid pT-OXA-181 Carrying the blaOXA-181 Carbapenemase Gene from Citrobacter freundii.</title>
        <authorList>
            <person name="Villa L."/>
            <person name="Carattoli A."/>
            <person name="Nordmann P."/>
            <person name="Carta C."/>
            <person name="Poirel L."/>
        </authorList>
    </citation>
    <scope>NUCLEOTIDE SEQUENCE</scope>
    <source>
        <strain evidence="7">CFSTE</strain>
        <plasmid evidence="7">pT-OXA-181</plasmid>
    </source>
</reference>
<keyword evidence="1" id="KW-0229">DNA integration</keyword>
<accession>L7Z837</accession>
<proteinExistence type="predicted"/>
<organism evidence="7">
    <name type="scientific">Citrobacter freundii</name>
    <dbReference type="NCBI Taxonomy" id="546"/>
    <lineage>
        <taxon>Bacteria</taxon>
        <taxon>Pseudomonadati</taxon>
        <taxon>Pseudomonadota</taxon>
        <taxon>Gammaproteobacteria</taxon>
        <taxon>Enterobacterales</taxon>
        <taxon>Enterobacteriaceae</taxon>
        <taxon>Citrobacter</taxon>
        <taxon>Citrobacter freundii complex</taxon>
    </lineage>
</organism>
<dbReference type="Pfam" id="PF13384">
    <property type="entry name" value="HTH_23"/>
    <property type="match status" value="1"/>
</dbReference>
<evidence type="ECO:0000256" key="4">
    <source>
        <dbReference type="PIRSR" id="PIRSR606118-50"/>
    </source>
</evidence>
<dbReference type="SUPFAM" id="SSF53041">
    <property type="entry name" value="Resolvase-like"/>
    <property type="match status" value="1"/>
</dbReference>
<dbReference type="PROSITE" id="PS51736">
    <property type="entry name" value="RECOMBINASES_3"/>
    <property type="match status" value="1"/>
</dbReference>
<dbReference type="AlphaFoldDB" id="L7Z837"/>
<dbReference type="GO" id="GO:0003677">
    <property type="term" value="F:DNA binding"/>
    <property type="evidence" value="ECO:0007669"/>
    <property type="project" value="UniProtKB-KW"/>
</dbReference>
<evidence type="ECO:0000256" key="3">
    <source>
        <dbReference type="ARBA" id="ARBA00023172"/>
    </source>
</evidence>